<dbReference type="GeneID" id="94824898"/>
<keyword evidence="1" id="KW-1133">Transmembrane helix</keyword>
<sequence length="311" mass="35789">MTDLIEKTKEQSIHEKVDPQKWEEFISQHDITLTIHDSLCIAPDSKIPWKWRKENDRITVFLYYVDPSHVTVDETKIESPKLFGNWWAPIENIKISFDNSITTIEFTPKNNVHFPVLIRGGPKVDPHSMFFLGLLSNNLSKDYLINWLASAAELGEVNAQSFLGRVCLHDNRIEEAVHWLARNVLEHAINRSSIDLSIILIEEGINPLLAENLLCGLCSTGNVYAFVELGKLYLHGCGEIMKRDVDKGIKYLTVASEYYHNEEAKKELQNFHKEHPFGEYSWEDIAISSTILVGSLACSYFLLRKFIKRRK</sequence>
<name>A0A1J4JZF7_9EUKA</name>
<evidence type="ECO:0000256" key="1">
    <source>
        <dbReference type="SAM" id="Phobius"/>
    </source>
</evidence>
<keyword evidence="1" id="KW-0812">Transmembrane</keyword>
<dbReference type="InterPro" id="IPR011990">
    <property type="entry name" value="TPR-like_helical_dom_sf"/>
</dbReference>
<evidence type="ECO:0000313" key="3">
    <source>
        <dbReference type="Proteomes" id="UP000179807"/>
    </source>
</evidence>
<dbReference type="AlphaFoldDB" id="A0A1J4JZF7"/>
<comment type="caution">
    <text evidence="2">The sequence shown here is derived from an EMBL/GenBank/DDBJ whole genome shotgun (WGS) entry which is preliminary data.</text>
</comment>
<dbReference type="Gene3D" id="1.25.40.10">
    <property type="entry name" value="Tetratricopeptide repeat domain"/>
    <property type="match status" value="1"/>
</dbReference>
<dbReference type="OrthoDB" id="10521246at2759"/>
<dbReference type="EMBL" id="MLAK01000815">
    <property type="protein sequence ID" value="OHT03872.1"/>
    <property type="molecule type" value="Genomic_DNA"/>
</dbReference>
<keyword evidence="3" id="KW-1185">Reference proteome</keyword>
<proteinExistence type="predicted"/>
<keyword evidence="1" id="KW-0472">Membrane</keyword>
<dbReference type="RefSeq" id="XP_068357008.1">
    <property type="nucleotide sequence ID" value="XM_068490194.1"/>
</dbReference>
<accession>A0A1J4JZF7</accession>
<dbReference type="Proteomes" id="UP000179807">
    <property type="component" value="Unassembled WGS sequence"/>
</dbReference>
<dbReference type="SUPFAM" id="SSF81901">
    <property type="entry name" value="HCP-like"/>
    <property type="match status" value="1"/>
</dbReference>
<gene>
    <name evidence="2" type="ORF">TRFO_01603</name>
</gene>
<feature type="transmembrane region" description="Helical" evidence="1">
    <location>
        <begin position="285"/>
        <end position="303"/>
    </location>
</feature>
<dbReference type="VEuPathDB" id="TrichDB:TRFO_01603"/>
<protein>
    <submittedName>
        <fullName evidence="2">Uncharacterized protein</fullName>
    </submittedName>
</protein>
<organism evidence="2 3">
    <name type="scientific">Tritrichomonas foetus</name>
    <dbReference type="NCBI Taxonomy" id="1144522"/>
    <lineage>
        <taxon>Eukaryota</taxon>
        <taxon>Metamonada</taxon>
        <taxon>Parabasalia</taxon>
        <taxon>Tritrichomonadida</taxon>
        <taxon>Tritrichomonadidae</taxon>
        <taxon>Tritrichomonas</taxon>
    </lineage>
</organism>
<reference evidence="2" key="1">
    <citation type="submission" date="2016-10" db="EMBL/GenBank/DDBJ databases">
        <authorList>
            <person name="Benchimol M."/>
            <person name="Almeida L.G."/>
            <person name="Vasconcelos A.T."/>
            <person name="Perreira-Neves A."/>
            <person name="Rosa I.A."/>
            <person name="Tasca T."/>
            <person name="Bogo M.R."/>
            <person name="de Souza W."/>
        </authorList>
    </citation>
    <scope>NUCLEOTIDE SEQUENCE [LARGE SCALE GENOMIC DNA]</scope>
    <source>
        <strain evidence="2">K</strain>
    </source>
</reference>
<evidence type="ECO:0000313" key="2">
    <source>
        <dbReference type="EMBL" id="OHT03872.1"/>
    </source>
</evidence>